<dbReference type="Pfam" id="PF10590">
    <property type="entry name" value="PNP_phzG_C"/>
    <property type="match status" value="1"/>
</dbReference>
<evidence type="ECO:0000259" key="10">
    <source>
        <dbReference type="Pfam" id="PF01243"/>
    </source>
</evidence>
<dbReference type="GO" id="GO:0010181">
    <property type="term" value="F:FMN binding"/>
    <property type="evidence" value="ECO:0007669"/>
    <property type="project" value="InterPro"/>
</dbReference>
<dbReference type="InterPro" id="IPR000659">
    <property type="entry name" value="Pyridox_Oxase"/>
</dbReference>
<keyword evidence="13" id="KW-1185">Reference proteome</keyword>
<dbReference type="InterPro" id="IPR019576">
    <property type="entry name" value="Pyridoxamine_oxidase_dimer_C"/>
</dbReference>
<evidence type="ECO:0000259" key="11">
    <source>
        <dbReference type="Pfam" id="PF10590"/>
    </source>
</evidence>
<sequence>MPGTKYTLDVSNLHSRNPFKQFDRWLQEAKNDKDIKNPSVMCLTTCSPDCKPSCRMIQLQDFNEKGLLFSTHYESKKAKELNLNPKCSVCFYWDDLDRQVVMNGRVEKISEVDYYSYFSRKPIEEQIKIVVSEQGKILPDKQPMIEKQKKLMKQFEETKQVPLPETWCGYLFIPEEFDFWQGNSDDLDDRLRFRLKRDHENTDLVVQGEGFWVIERLSA</sequence>
<evidence type="ECO:0000256" key="3">
    <source>
        <dbReference type="ARBA" id="ARBA00004738"/>
    </source>
</evidence>
<dbReference type="Pfam" id="PF01243">
    <property type="entry name" value="PNPOx_N"/>
    <property type="match status" value="1"/>
</dbReference>
<organism evidence="12 13">
    <name type="scientific">Brachionus calyciflorus</name>
    <dbReference type="NCBI Taxonomy" id="104777"/>
    <lineage>
        <taxon>Eukaryota</taxon>
        <taxon>Metazoa</taxon>
        <taxon>Spiralia</taxon>
        <taxon>Gnathifera</taxon>
        <taxon>Rotifera</taxon>
        <taxon>Eurotatoria</taxon>
        <taxon>Monogononta</taxon>
        <taxon>Pseudotrocha</taxon>
        <taxon>Ploima</taxon>
        <taxon>Brachionidae</taxon>
        <taxon>Brachionus</taxon>
    </lineage>
</organism>
<dbReference type="Gene3D" id="2.30.110.10">
    <property type="entry name" value="Electron Transport, Fmn-binding Protein, Chain A"/>
    <property type="match status" value="1"/>
</dbReference>
<gene>
    <name evidence="12" type="ORF">OXX778_LOCUS8299</name>
</gene>
<dbReference type="PANTHER" id="PTHR10851:SF0">
    <property type="entry name" value="PYRIDOXINE-5'-PHOSPHATE OXIDASE"/>
    <property type="match status" value="1"/>
</dbReference>
<evidence type="ECO:0000256" key="2">
    <source>
        <dbReference type="ARBA" id="ARBA00003691"/>
    </source>
</evidence>
<dbReference type="PANTHER" id="PTHR10851">
    <property type="entry name" value="PYRIDOXINE-5-PHOSPHATE OXIDASE"/>
    <property type="match status" value="1"/>
</dbReference>
<dbReference type="InterPro" id="IPR011576">
    <property type="entry name" value="Pyridox_Oxase_N"/>
</dbReference>
<feature type="domain" description="Pyridoxamine 5'-phosphate oxidase N-terminal" evidence="10">
    <location>
        <begin position="34"/>
        <end position="142"/>
    </location>
</feature>
<evidence type="ECO:0000256" key="1">
    <source>
        <dbReference type="ARBA" id="ARBA00001917"/>
    </source>
</evidence>
<keyword evidence="7" id="KW-0285">Flavoprotein</keyword>
<evidence type="ECO:0000256" key="9">
    <source>
        <dbReference type="ARBA" id="ARBA00023002"/>
    </source>
</evidence>
<comment type="cofactor">
    <cofactor evidence="1">
        <name>FMN</name>
        <dbReference type="ChEBI" id="CHEBI:58210"/>
    </cofactor>
</comment>
<comment type="caution">
    <text evidence="12">The sequence shown here is derived from an EMBL/GenBank/DDBJ whole genome shotgun (WGS) entry which is preliminary data.</text>
</comment>
<evidence type="ECO:0000256" key="7">
    <source>
        <dbReference type="ARBA" id="ARBA00022630"/>
    </source>
</evidence>
<dbReference type="AlphaFoldDB" id="A0A813V0J3"/>
<evidence type="ECO:0000313" key="13">
    <source>
        <dbReference type="Proteomes" id="UP000663879"/>
    </source>
</evidence>
<dbReference type="GO" id="GO:0008615">
    <property type="term" value="P:pyridoxine biosynthetic process"/>
    <property type="evidence" value="ECO:0007669"/>
    <property type="project" value="InterPro"/>
</dbReference>
<comment type="pathway">
    <text evidence="4">Cofactor metabolism; pyridoxal 5'-phosphate salvage; pyridoxal 5'-phosphate from pyridoxine 5'-phosphate: step 1/1.</text>
</comment>
<evidence type="ECO:0000313" key="12">
    <source>
        <dbReference type="EMBL" id="CAF0837937.1"/>
    </source>
</evidence>
<dbReference type="InterPro" id="IPR012349">
    <property type="entry name" value="Split_barrel_FMN-bd"/>
</dbReference>
<evidence type="ECO:0000256" key="5">
    <source>
        <dbReference type="ARBA" id="ARBA00007301"/>
    </source>
</evidence>
<dbReference type="SUPFAM" id="SSF50475">
    <property type="entry name" value="FMN-binding split barrel"/>
    <property type="match status" value="1"/>
</dbReference>
<evidence type="ECO:0000256" key="4">
    <source>
        <dbReference type="ARBA" id="ARBA00005037"/>
    </source>
</evidence>
<evidence type="ECO:0000256" key="8">
    <source>
        <dbReference type="ARBA" id="ARBA00022643"/>
    </source>
</evidence>
<comment type="function">
    <text evidence="2">Catalyzes the oxidation of either pyridoxine 5'-phosphate (PNP) or pyridoxamine 5'-phosphate (PMP) into pyridoxal 5'-phosphate (PLP).</text>
</comment>
<reference evidence="12" key="1">
    <citation type="submission" date="2021-02" db="EMBL/GenBank/DDBJ databases">
        <authorList>
            <person name="Nowell W R."/>
        </authorList>
    </citation>
    <scope>NUCLEOTIDE SEQUENCE</scope>
    <source>
        <strain evidence="12">Ploen Becks lab</strain>
    </source>
</reference>
<accession>A0A813V0J3</accession>
<comment type="pathway">
    <text evidence="3">Cofactor metabolism; pyridoxal 5'-phosphate salvage; pyridoxal 5'-phosphate from pyridoxamine 5'-phosphate: step 1/1.</text>
</comment>
<dbReference type="NCBIfam" id="TIGR00558">
    <property type="entry name" value="pdxH"/>
    <property type="match status" value="1"/>
</dbReference>
<protein>
    <recommendedName>
        <fullName evidence="6">pyridoxal 5'-phosphate synthase</fullName>
        <ecNumber evidence="6">1.4.3.5</ecNumber>
    </recommendedName>
</protein>
<feature type="domain" description="Pyridoxine 5'-phosphate oxidase dimerisation C-terminal" evidence="11">
    <location>
        <begin position="167"/>
        <end position="218"/>
    </location>
</feature>
<comment type="similarity">
    <text evidence="5">Belongs to the pyridoxamine 5'-phosphate oxidase family.</text>
</comment>
<name>A0A813V0J3_9BILA</name>
<dbReference type="OrthoDB" id="303614at2759"/>
<dbReference type="GO" id="GO:0004733">
    <property type="term" value="F:pyridoxamine phosphate oxidase activity"/>
    <property type="evidence" value="ECO:0007669"/>
    <property type="project" value="UniProtKB-EC"/>
</dbReference>
<evidence type="ECO:0000256" key="6">
    <source>
        <dbReference type="ARBA" id="ARBA00012801"/>
    </source>
</evidence>
<dbReference type="UniPathway" id="UPA01068">
    <property type="reaction ID" value="UER00304"/>
</dbReference>
<dbReference type="PIRSF" id="PIRSF000190">
    <property type="entry name" value="Pyd_amn-ph_oxd"/>
    <property type="match status" value="1"/>
</dbReference>
<dbReference type="Proteomes" id="UP000663879">
    <property type="component" value="Unassembled WGS sequence"/>
</dbReference>
<keyword evidence="8" id="KW-0288">FMN</keyword>
<proteinExistence type="inferred from homology"/>
<dbReference type="NCBIfam" id="NF004231">
    <property type="entry name" value="PRK05679.1"/>
    <property type="match status" value="1"/>
</dbReference>
<keyword evidence="9" id="KW-0560">Oxidoreductase</keyword>
<dbReference type="EMBL" id="CAJNOC010001130">
    <property type="protein sequence ID" value="CAF0837937.1"/>
    <property type="molecule type" value="Genomic_DNA"/>
</dbReference>
<dbReference type="EC" id="1.4.3.5" evidence="6"/>